<evidence type="ECO:0000313" key="2">
    <source>
        <dbReference type="Proteomes" id="UP000827562"/>
    </source>
</evidence>
<accession>A0AAE7RXM6</accession>
<gene>
    <name evidence="1" type="primary">gp_16563</name>
</gene>
<name>A0AAE7RXM6_9CAUD</name>
<dbReference type="KEGG" id="vg:75692063"/>
<evidence type="ECO:0000313" key="1">
    <source>
        <dbReference type="EMBL" id="QWM89793.1"/>
    </source>
</evidence>
<dbReference type="RefSeq" id="YP_010359365.1">
    <property type="nucleotide sequence ID" value="NC_062772.1"/>
</dbReference>
<dbReference type="GeneID" id="75692063"/>
<reference evidence="1 2" key="1">
    <citation type="submission" date="2021-04" db="EMBL/GenBank/DDBJ databases">
        <authorList>
            <person name="Shkoporov A.N."/>
            <person name="Stockdale S.R."/>
            <person name="Guerin E."/>
            <person name="Ross R.P."/>
            <person name="Hill C."/>
        </authorList>
    </citation>
    <scope>NUCLEOTIDE SEQUENCE [LARGE SCALE GENOMIC DNA]</scope>
    <source>
        <strain evidence="2">cr77_1</strain>
    </source>
</reference>
<keyword evidence="2" id="KW-1185">Reference proteome</keyword>
<proteinExistence type="predicted"/>
<organism evidence="1 2">
    <name type="scientific">uncultured phage cr77_1</name>
    <dbReference type="NCBI Taxonomy" id="2986410"/>
    <lineage>
        <taxon>Viruses</taxon>
        <taxon>Duplodnaviria</taxon>
        <taxon>Heunggongvirae</taxon>
        <taxon>Uroviricota</taxon>
        <taxon>Caudoviricetes</taxon>
        <taxon>Crassvirales</taxon>
        <taxon>Suoliviridae</taxon>
        <taxon>Boorivirinae</taxon>
        <taxon>Canhaevirus</taxon>
        <taxon>Canhaevirus faecalis</taxon>
    </lineage>
</organism>
<protein>
    <submittedName>
        <fullName evidence="1">Uncharacterized protein</fullName>
    </submittedName>
</protein>
<sequence>MNIENNSLIDNLINMSGLSEWIEKLPNDQYNLFIPKDMHSPSKTNAYKITVTLQDLMNAYMIMNQPKQYTTDGNTVIKEGDTKFDINKWVELMVKQISK</sequence>
<dbReference type="Proteomes" id="UP000827562">
    <property type="component" value="Segment"/>
</dbReference>
<dbReference type="EMBL" id="MZ130482">
    <property type="protein sequence ID" value="QWM89793.1"/>
    <property type="molecule type" value="Genomic_DNA"/>
</dbReference>